<accession>A0A6N9TDP5</accession>
<dbReference type="PRINTS" id="PR00508">
    <property type="entry name" value="S21N4MTFRASE"/>
</dbReference>
<name>A0A6N9TDP5_9HYPH</name>
<evidence type="ECO:0000313" key="7">
    <source>
        <dbReference type="EMBL" id="NDW07799.1"/>
    </source>
</evidence>
<evidence type="ECO:0000313" key="8">
    <source>
        <dbReference type="Proteomes" id="UP000469011"/>
    </source>
</evidence>
<comment type="caution">
    <text evidence="7">The sequence shown here is derived from an EMBL/GenBank/DDBJ whole genome shotgun (WGS) entry which is preliminary data.</text>
</comment>
<dbReference type="InterPro" id="IPR029063">
    <property type="entry name" value="SAM-dependent_MTases_sf"/>
</dbReference>
<dbReference type="Gene3D" id="3.40.50.150">
    <property type="entry name" value="Vaccinia Virus protein VP39"/>
    <property type="match status" value="1"/>
</dbReference>
<reference evidence="7 8" key="1">
    <citation type="submission" date="2020-01" db="EMBL/GenBank/DDBJ databases">
        <title>Jiella pacifica sp. nov.</title>
        <authorList>
            <person name="Xue Z."/>
            <person name="Zhu S."/>
            <person name="Chen J."/>
            <person name="Yang J."/>
        </authorList>
    </citation>
    <scope>NUCLEOTIDE SEQUENCE [LARGE SCALE GENOMIC DNA]</scope>
    <source>
        <strain evidence="7 8">40Bstr34</strain>
    </source>
</reference>
<dbReference type="SUPFAM" id="SSF53335">
    <property type="entry name" value="S-adenosyl-L-methionine-dependent methyltransferases"/>
    <property type="match status" value="1"/>
</dbReference>
<dbReference type="EMBL" id="JAAAMG010000039">
    <property type="protein sequence ID" value="NDW07799.1"/>
    <property type="molecule type" value="Genomic_DNA"/>
</dbReference>
<dbReference type="CDD" id="cd02440">
    <property type="entry name" value="AdoMet_MTases"/>
    <property type="match status" value="1"/>
</dbReference>
<dbReference type="GO" id="GO:0003677">
    <property type="term" value="F:DNA binding"/>
    <property type="evidence" value="ECO:0007669"/>
    <property type="project" value="InterPro"/>
</dbReference>
<dbReference type="PANTHER" id="PTHR13370">
    <property type="entry name" value="RNA METHYLASE-RELATED"/>
    <property type="match status" value="1"/>
</dbReference>
<comment type="catalytic activity">
    <reaction evidence="4">
        <text>a 2'-deoxyadenosine in DNA + S-adenosyl-L-methionine = an N(6)-methyl-2'-deoxyadenosine in DNA + S-adenosyl-L-homocysteine + H(+)</text>
        <dbReference type="Rhea" id="RHEA:15197"/>
        <dbReference type="Rhea" id="RHEA-COMP:12418"/>
        <dbReference type="Rhea" id="RHEA-COMP:12419"/>
        <dbReference type="ChEBI" id="CHEBI:15378"/>
        <dbReference type="ChEBI" id="CHEBI:57856"/>
        <dbReference type="ChEBI" id="CHEBI:59789"/>
        <dbReference type="ChEBI" id="CHEBI:90615"/>
        <dbReference type="ChEBI" id="CHEBI:90616"/>
        <dbReference type="EC" id="2.1.1.72"/>
    </reaction>
</comment>
<evidence type="ECO:0000256" key="1">
    <source>
        <dbReference type="ARBA" id="ARBA00006594"/>
    </source>
</evidence>
<sequence length="220" mass="24452">MSPVPALRGHEAPRNTVILGDCVKVMASLPTGSVDFILTDPPYGVRYRSRDGERLLGDDRVDWLEPAYRSMARVLRDDALCLTFYGWHHPDAFTQAWKAAGFTVVGHLVFPKRYASSARYVAHSHEQAVLLAKGRPPLPRVPANDIGAWHYTGNRRHPTEKSPLILSPYIEVFCPAGGLVLDPFCGSGSTLRAAQSLGRDYLGIEMDPVHRETAYRRMLA</sequence>
<dbReference type="GO" id="GO:0032259">
    <property type="term" value="P:methylation"/>
    <property type="evidence" value="ECO:0007669"/>
    <property type="project" value="UniProtKB-KW"/>
</dbReference>
<protein>
    <recommendedName>
        <fullName evidence="5">Methyltransferase</fullName>
        <ecNumber evidence="5">2.1.1.-</ecNumber>
    </recommendedName>
</protein>
<keyword evidence="2 7" id="KW-0489">Methyltransferase</keyword>
<dbReference type="AlphaFoldDB" id="A0A6N9TDP5"/>
<evidence type="ECO:0000256" key="5">
    <source>
        <dbReference type="RuleBase" id="RU362026"/>
    </source>
</evidence>
<dbReference type="PANTHER" id="PTHR13370:SF3">
    <property type="entry name" value="TRNA (GUANINE(10)-N2)-METHYLTRANSFERASE HOMOLOG"/>
    <property type="match status" value="1"/>
</dbReference>
<feature type="domain" description="DNA methylase N-4/N-6" evidence="6">
    <location>
        <begin position="34"/>
        <end position="214"/>
    </location>
</feature>
<comment type="similarity">
    <text evidence="1 5">Belongs to the N(4)/N(6)-methyltransferase family.</text>
</comment>
<evidence type="ECO:0000256" key="2">
    <source>
        <dbReference type="ARBA" id="ARBA00022603"/>
    </source>
</evidence>
<dbReference type="Proteomes" id="UP000469011">
    <property type="component" value="Unassembled WGS sequence"/>
</dbReference>
<gene>
    <name evidence="7" type="ORF">GTK09_25670</name>
</gene>
<evidence type="ECO:0000256" key="4">
    <source>
        <dbReference type="ARBA" id="ARBA00047942"/>
    </source>
</evidence>
<dbReference type="GO" id="GO:0008170">
    <property type="term" value="F:N-methyltransferase activity"/>
    <property type="evidence" value="ECO:0007669"/>
    <property type="project" value="InterPro"/>
</dbReference>
<dbReference type="InterPro" id="IPR002052">
    <property type="entry name" value="DNA_methylase_N6_adenine_CS"/>
</dbReference>
<dbReference type="Pfam" id="PF01555">
    <property type="entry name" value="N6_N4_Mtase"/>
    <property type="match status" value="1"/>
</dbReference>
<dbReference type="InterPro" id="IPR002941">
    <property type="entry name" value="DNA_methylase_N4/N6"/>
</dbReference>
<dbReference type="PROSITE" id="PS00092">
    <property type="entry name" value="N6_MTASE"/>
    <property type="match status" value="1"/>
</dbReference>
<dbReference type="GO" id="GO:0009007">
    <property type="term" value="F:site-specific DNA-methyltransferase (adenine-specific) activity"/>
    <property type="evidence" value="ECO:0007669"/>
    <property type="project" value="UniProtKB-EC"/>
</dbReference>
<evidence type="ECO:0000259" key="6">
    <source>
        <dbReference type="Pfam" id="PF01555"/>
    </source>
</evidence>
<dbReference type="RefSeq" id="WP_163466254.1">
    <property type="nucleotide sequence ID" value="NZ_JAAAMG010000039.1"/>
</dbReference>
<dbReference type="NCBIfam" id="NF010253">
    <property type="entry name" value="PRK13699.1"/>
    <property type="match status" value="1"/>
</dbReference>
<evidence type="ECO:0000256" key="3">
    <source>
        <dbReference type="ARBA" id="ARBA00022679"/>
    </source>
</evidence>
<keyword evidence="3" id="KW-0808">Transferase</keyword>
<proteinExistence type="inferred from homology"/>
<organism evidence="7 8">
    <name type="scientific">Jiella pacifica</name>
    <dbReference type="NCBI Taxonomy" id="2696469"/>
    <lineage>
        <taxon>Bacteria</taxon>
        <taxon>Pseudomonadati</taxon>
        <taxon>Pseudomonadota</taxon>
        <taxon>Alphaproteobacteria</taxon>
        <taxon>Hyphomicrobiales</taxon>
        <taxon>Aurantimonadaceae</taxon>
        <taxon>Jiella</taxon>
    </lineage>
</organism>
<keyword evidence="8" id="KW-1185">Reference proteome</keyword>
<dbReference type="GO" id="GO:0005737">
    <property type="term" value="C:cytoplasm"/>
    <property type="evidence" value="ECO:0007669"/>
    <property type="project" value="TreeGrafter"/>
</dbReference>
<dbReference type="InterPro" id="IPR001091">
    <property type="entry name" value="RM_Methyltransferase"/>
</dbReference>
<dbReference type="EC" id="2.1.1.-" evidence="5"/>